<comment type="caution">
    <text evidence="1">The sequence shown here is derived from an EMBL/GenBank/DDBJ whole genome shotgun (WGS) entry which is preliminary data.</text>
</comment>
<dbReference type="EMBL" id="FNND01000005">
    <property type="protein sequence ID" value="SDW93882.1"/>
    <property type="molecule type" value="Genomic_DNA"/>
</dbReference>
<organism evidence="1 2">
    <name type="scientific">Capnocytophaga granulosa</name>
    <dbReference type="NCBI Taxonomy" id="45242"/>
    <lineage>
        <taxon>Bacteria</taxon>
        <taxon>Pseudomonadati</taxon>
        <taxon>Bacteroidota</taxon>
        <taxon>Flavobacteriia</taxon>
        <taxon>Flavobacteriales</taxon>
        <taxon>Flavobacteriaceae</taxon>
        <taxon>Capnocytophaga</taxon>
    </lineage>
</organism>
<protein>
    <submittedName>
        <fullName evidence="1">Uncharacterized protein</fullName>
    </submittedName>
</protein>
<name>A0A1H2XLX2_9FLAO</name>
<evidence type="ECO:0000313" key="1">
    <source>
        <dbReference type="EMBL" id="SDW93882.1"/>
    </source>
</evidence>
<sequence>KFFLGLIFSLAIFAGAKVQPFFQLTKSFSKKNLVSFAALARFESGCKSTTFFRNYQIFFQKYFLVYFNELTPFSKAGAKIQLLFKLTKYFNEFF</sequence>
<feature type="non-terminal residue" evidence="1">
    <location>
        <position position="1"/>
    </location>
</feature>
<dbReference type="Proteomes" id="UP000182771">
    <property type="component" value="Unassembled WGS sequence"/>
</dbReference>
<gene>
    <name evidence="1" type="ORF">SAMN05444420_105174</name>
</gene>
<dbReference type="AlphaFoldDB" id="A0A1H2XLX2"/>
<evidence type="ECO:0000313" key="2">
    <source>
        <dbReference type="Proteomes" id="UP000182771"/>
    </source>
</evidence>
<keyword evidence="2" id="KW-1185">Reference proteome</keyword>
<dbReference type="RefSeq" id="WP_074698833.1">
    <property type="nucleotide sequence ID" value="NZ_FNND01000005.1"/>
</dbReference>
<reference evidence="1 2" key="1">
    <citation type="submission" date="2016-10" db="EMBL/GenBank/DDBJ databases">
        <authorList>
            <person name="Varghese N."/>
            <person name="Submissions S."/>
        </authorList>
    </citation>
    <scope>NUCLEOTIDE SEQUENCE [LARGE SCALE GENOMIC DNA]</scope>
    <source>
        <strain evidence="1 2">DSM 11449</strain>
    </source>
</reference>
<proteinExistence type="predicted"/>
<accession>A0A1H2XLX2</accession>